<dbReference type="AlphaFoldDB" id="A0A1E8FE68"/>
<evidence type="ECO:0000313" key="3">
    <source>
        <dbReference type="Proteomes" id="UP000176037"/>
    </source>
</evidence>
<protein>
    <submittedName>
        <fullName evidence="2">Uncharacterized protein</fullName>
    </submittedName>
</protein>
<dbReference type="RefSeq" id="WP_070177138.1">
    <property type="nucleotide sequence ID" value="NZ_BMJR01000011.1"/>
</dbReference>
<evidence type="ECO:0000256" key="1">
    <source>
        <dbReference type="SAM" id="Phobius"/>
    </source>
</evidence>
<dbReference type="Proteomes" id="UP000176037">
    <property type="component" value="Unassembled WGS sequence"/>
</dbReference>
<name>A0A1E8FE68_9ALTE</name>
<evidence type="ECO:0000313" key="2">
    <source>
        <dbReference type="EMBL" id="OFI34209.1"/>
    </source>
</evidence>
<organism evidence="2 3">
    <name type="scientific">Alteromonas lipolytica</name>
    <dbReference type="NCBI Taxonomy" id="1856405"/>
    <lineage>
        <taxon>Bacteria</taxon>
        <taxon>Pseudomonadati</taxon>
        <taxon>Pseudomonadota</taxon>
        <taxon>Gammaproteobacteria</taxon>
        <taxon>Alteromonadales</taxon>
        <taxon>Alteromonadaceae</taxon>
        <taxon>Alteromonas/Salinimonas group</taxon>
        <taxon>Alteromonas</taxon>
    </lineage>
</organism>
<keyword evidence="3" id="KW-1185">Reference proteome</keyword>
<dbReference type="OrthoDB" id="5918901at2"/>
<sequence>MDEIFKVSGAILGSVGGAATIIIALSSWLGKVWANRILEKDKLAYSTELERLKSQLNTNAEKQQYIFSLYFEGQFKLYNDLWVSLSHLQDEVEKLWSEASIKNLRTFVLALSTAKKQIRGSALLIDQNHYKEIMEVIYNLENYQIGKEHLINMRRNVENISQFDVQEIIEQNRHNRERINAFVEHMLEEMRGQISGKR</sequence>
<keyword evidence="1" id="KW-1133">Transmembrane helix</keyword>
<reference evidence="2 3" key="1">
    <citation type="submission" date="2016-09" db="EMBL/GenBank/DDBJ databases">
        <title>Alteromonas lipolytica, a new species isolated from sea water.</title>
        <authorList>
            <person name="Wu Y.-H."/>
            <person name="Cheng H."/>
            <person name="Xu X.-W."/>
        </authorList>
    </citation>
    <scope>NUCLEOTIDE SEQUENCE [LARGE SCALE GENOMIC DNA]</scope>
    <source>
        <strain evidence="2 3">JW12</strain>
    </source>
</reference>
<keyword evidence="1" id="KW-0812">Transmembrane</keyword>
<proteinExistence type="predicted"/>
<keyword evidence="1" id="KW-0472">Membrane</keyword>
<dbReference type="EMBL" id="MJIC01000014">
    <property type="protein sequence ID" value="OFI34209.1"/>
    <property type="molecule type" value="Genomic_DNA"/>
</dbReference>
<comment type="caution">
    <text evidence="2">The sequence shown here is derived from an EMBL/GenBank/DDBJ whole genome shotgun (WGS) entry which is preliminary data.</text>
</comment>
<gene>
    <name evidence="2" type="ORF">BFC17_21985</name>
</gene>
<accession>A0A1E8FE68</accession>
<feature type="transmembrane region" description="Helical" evidence="1">
    <location>
        <begin position="7"/>
        <end position="29"/>
    </location>
</feature>